<dbReference type="GeneID" id="64974723"/>
<dbReference type="KEGG" id="apuu:APUU_41162S"/>
<dbReference type="Proteomes" id="UP000654913">
    <property type="component" value="Chromosome 4"/>
</dbReference>
<dbReference type="AlphaFoldDB" id="A0A7R7XPR0"/>
<evidence type="ECO:0000313" key="2">
    <source>
        <dbReference type="Proteomes" id="UP000654913"/>
    </source>
</evidence>
<dbReference type="RefSeq" id="XP_041556912.1">
    <property type="nucleotide sequence ID" value="XM_041704314.1"/>
</dbReference>
<organism evidence="1 2">
    <name type="scientific">Aspergillus puulaauensis</name>
    <dbReference type="NCBI Taxonomy" id="1220207"/>
    <lineage>
        <taxon>Eukaryota</taxon>
        <taxon>Fungi</taxon>
        <taxon>Dikarya</taxon>
        <taxon>Ascomycota</taxon>
        <taxon>Pezizomycotina</taxon>
        <taxon>Eurotiomycetes</taxon>
        <taxon>Eurotiomycetidae</taxon>
        <taxon>Eurotiales</taxon>
        <taxon>Aspergillaceae</taxon>
        <taxon>Aspergillus</taxon>
    </lineage>
</organism>
<reference evidence="1" key="1">
    <citation type="submission" date="2021-01" db="EMBL/GenBank/DDBJ databases">
        <authorList>
            <consortium name="Aspergillus puulaauensis MK2 genome sequencing consortium"/>
            <person name="Kazuki M."/>
            <person name="Futagami T."/>
        </authorList>
    </citation>
    <scope>NUCLEOTIDE SEQUENCE</scope>
    <source>
        <strain evidence="1">MK2</strain>
    </source>
</reference>
<accession>A0A7R7XPR0</accession>
<dbReference type="EMBL" id="AP024446">
    <property type="protein sequence ID" value="BCS24718.1"/>
    <property type="molecule type" value="Genomic_DNA"/>
</dbReference>
<reference evidence="1" key="2">
    <citation type="submission" date="2021-02" db="EMBL/GenBank/DDBJ databases">
        <title>Aspergillus puulaauensis MK2 genome sequence.</title>
        <authorList>
            <person name="Futagami T."/>
            <person name="Mori K."/>
            <person name="Kadooka C."/>
            <person name="Tanaka T."/>
        </authorList>
    </citation>
    <scope>NUCLEOTIDE SEQUENCE</scope>
    <source>
        <strain evidence="1">MK2</strain>
    </source>
</reference>
<proteinExistence type="predicted"/>
<sequence length="115" mass="12686">MNTRVMFSCSWWMVSLRGDPTQQTDKVAINQFQDAAEINAILMSILIISNISRASSRWVSVKPWGAIRCCEAIRSQSSPSSQICLANEDPKALPKSPARISAHPTNHRSSCLLAV</sequence>
<name>A0A7R7XPR0_9EURO</name>
<keyword evidence="2" id="KW-1185">Reference proteome</keyword>
<protein>
    <submittedName>
        <fullName evidence="1">Uncharacterized protein</fullName>
    </submittedName>
</protein>
<gene>
    <name evidence="1" type="ORF">APUU_41162S</name>
</gene>
<evidence type="ECO:0000313" key="1">
    <source>
        <dbReference type="EMBL" id="BCS24718.1"/>
    </source>
</evidence>